<dbReference type="GO" id="GO:0016874">
    <property type="term" value="F:ligase activity"/>
    <property type="evidence" value="ECO:0007669"/>
    <property type="project" value="UniProtKB-KW"/>
</dbReference>
<dbReference type="FunFam" id="3.40.50.980:FF:000001">
    <property type="entry name" value="Non-ribosomal peptide synthetase"/>
    <property type="match status" value="1"/>
</dbReference>
<protein>
    <submittedName>
        <fullName evidence="7">Amino acid adenylation domain-containing protein</fullName>
    </submittedName>
</protein>
<dbReference type="PANTHER" id="PTHR45398:SF1">
    <property type="entry name" value="ENZYME, PUTATIVE (JCVI)-RELATED"/>
    <property type="match status" value="1"/>
</dbReference>
<evidence type="ECO:0000256" key="3">
    <source>
        <dbReference type="ARBA" id="ARBA00022598"/>
    </source>
</evidence>
<evidence type="ECO:0000256" key="2">
    <source>
        <dbReference type="ARBA" id="ARBA00006432"/>
    </source>
</evidence>
<comment type="caution">
    <text evidence="7">The sequence shown here is derived from an EMBL/GenBank/DDBJ whole genome shotgun (WGS) entry which is preliminary data.</text>
</comment>
<evidence type="ECO:0000256" key="4">
    <source>
        <dbReference type="ARBA" id="ARBA00023194"/>
    </source>
</evidence>
<dbReference type="InterPro" id="IPR036736">
    <property type="entry name" value="ACP-like_sf"/>
</dbReference>
<dbReference type="Gene3D" id="3.40.50.980">
    <property type="match status" value="2"/>
</dbReference>
<dbReference type="RefSeq" id="WP_315745661.1">
    <property type="nucleotide sequence ID" value="NZ_JAVYAA010000002.1"/>
</dbReference>
<dbReference type="PROSITE" id="PS00455">
    <property type="entry name" value="AMP_BINDING"/>
    <property type="match status" value="1"/>
</dbReference>
<keyword evidence="4" id="KW-0045">Antibiotic biosynthesis</keyword>
<dbReference type="InterPro" id="IPR023213">
    <property type="entry name" value="CAT-like_dom_sf"/>
</dbReference>
<dbReference type="Pfam" id="PF00550">
    <property type="entry name" value="PP-binding"/>
    <property type="match status" value="1"/>
</dbReference>
<dbReference type="NCBIfam" id="TIGR01720">
    <property type="entry name" value="NRPS-para261"/>
    <property type="match status" value="1"/>
</dbReference>
<evidence type="ECO:0000259" key="6">
    <source>
        <dbReference type="PROSITE" id="PS50075"/>
    </source>
</evidence>
<keyword evidence="3" id="KW-0436">Ligase</keyword>
<dbReference type="PROSITE" id="PS50075">
    <property type="entry name" value="CARRIER"/>
    <property type="match status" value="1"/>
</dbReference>
<evidence type="ECO:0000256" key="1">
    <source>
        <dbReference type="ARBA" id="ARBA00001957"/>
    </source>
</evidence>
<evidence type="ECO:0000313" key="7">
    <source>
        <dbReference type="EMBL" id="MDT8977098.1"/>
    </source>
</evidence>
<evidence type="ECO:0000313" key="8">
    <source>
        <dbReference type="Proteomes" id="UP001250538"/>
    </source>
</evidence>
<dbReference type="Pfam" id="PF13193">
    <property type="entry name" value="AMP-binding_C"/>
    <property type="match status" value="1"/>
</dbReference>
<comment type="similarity">
    <text evidence="2">Belongs to the ATP-dependent AMP-binding enzyme family.</text>
</comment>
<dbReference type="Pfam" id="PF00668">
    <property type="entry name" value="Condensation"/>
    <property type="match status" value="2"/>
</dbReference>
<comment type="cofactor">
    <cofactor evidence="1">
        <name>pantetheine 4'-phosphate</name>
        <dbReference type="ChEBI" id="CHEBI:47942"/>
    </cofactor>
</comment>
<dbReference type="EMBL" id="JAVYAA010000002">
    <property type="protein sequence ID" value="MDT8977098.1"/>
    <property type="molecule type" value="Genomic_DNA"/>
</dbReference>
<organism evidence="7 8">
    <name type="scientific">Paenibacillus suaedae</name>
    <dbReference type="NCBI Taxonomy" id="3077233"/>
    <lineage>
        <taxon>Bacteria</taxon>
        <taxon>Bacillati</taxon>
        <taxon>Bacillota</taxon>
        <taxon>Bacilli</taxon>
        <taxon>Bacillales</taxon>
        <taxon>Paenibacillaceae</taxon>
        <taxon>Paenibacillus</taxon>
    </lineage>
</organism>
<gene>
    <name evidence="7" type="ORF">RQP50_12675</name>
</gene>
<dbReference type="InterPro" id="IPR000873">
    <property type="entry name" value="AMP-dep_synth/lig_dom"/>
</dbReference>
<feature type="domain" description="Carrier" evidence="6">
    <location>
        <begin position="961"/>
        <end position="1035"/>
    </location>
</feature>
<dbReference type="Proteomes" id="UP001250538">
    <property type="component" value="Unassembled WGS sequence"/>
</dbReference>
<dbReference type="InterPro" id="IPR020845">
    <property type="entry name" value="AMP-binding_CS"/>
</dbReference>
<dbReference type="InterPro" id="IPR010060">
    <property type="entry name" value="NRPS_synth"/>
</dbReference>
<dbReference type="Gene3D" id="3.30.559.30">
    <property type="entry name" value="Nonribosomal peptide synthetase, condensation domain"/>
    <property type="match status" value="2"/>
</dbReference>
<dbReference type="GO" id="GO:0017000">
    <property type="term" value="P:antibiotic biosynthetic process"/>
    <property type="evidence" value="ECO:0007669"/>
    <property type="project" value="UniProtKB-KW"/>
</dbReference>
<evidence type="ECO:0000256" key="5">
    <source>
        <dbReference type="ARBA" id="ARBA00023268"/>
    </source>
</evidence>
<keyword evidence="5" id="KW-0511">Multifunctional enzyme</keyword>
<dbReference type="GO" id="GO:0008610">
    <property type="term" value="P:lipid biosynthetic process"/>
    <property type="evidence" value="ECO:0007669"/>
    <property type="project" value="UniProtKB-ARBA"/>
</dbReference>
<dbReference type="SUPFAM" id="SSF56801">
    <property type="entry name" value="Acetyl-CoA synthetase-like"/>
    <property type="match status" value="1"/>
</dbReference>
<dbReference type="SUPFAM" id="SSF52777">
    <property type="entry name" value="CoA-dependent acyltransferases"/>
    <property type="match status" value="4"/>
</dbReference>
<reference evidence="8" key="1">
    <citation type="submission" date="2023-09" db="EMBL/GenBank/DDBJ databases">
        <title>Paenibacillus sp. chi10 Genome sequencing and assembly.</title>
        <authorList>
            <person name="Kim I."/>
        </authorList>
    </citation>
    <scope>NUCLEOTIDE SEQUENCE [LARGE SCALE GENOMIC DNA]</scope>
    <source>
        <strain evidence="8">chi10</strain>
    </source>
</reference>
<name>A0AAJ2N251_9BACL</name>
<dbReference type="NCBIfam" id="TIGR01733">
    <property type="entry name" value="AA-adenyl-dom"/>
    <property type="match status" value="1"/>
</dbReference>
<accession>A0AAJ2N251</accession>
<dbReference type="CDD" id="cd19534">
    <property type="entry name" value="E_NRPS"/>
    <property type="match status" value="1"/>
</dbReference>
<dbReference type="InterPro" id="IPR025110">
    <property type="entry name" value="AMP-bd_C"/>
</dbReference>
<proteinExistence type="inferred from homology"/>
<dbReference type="Gene3D" id="1.10.1200.10">
    <property type="entry name" value="ACP-like"/>
    <property type="match status" value="1"/>
</dbReference>
<sequence length="1500" mass="170618">MASEKKMLYPLTHPQKRIWYIEKIYPTRPIHNIGGLVWIKGNCDVALLEEAIHLFVESHGGVRIQITERDGDVLQYFEEYRRRQLQMLDFSGCEDPKVAVSEWAETEFGKPFELLEQPLFQFAIFKANEQLNGYFVKFHHLVTDGWSIQIMTKQINQFYTKLHKGEIVEPEIESGYAEYVVQEQSYLSSARFEKNKRYWLEKFRTIPESFLQRSSNELSGKRKTFWLDESLSYAIKQYIQKNRCSLNTFFLSLVLLYQHKITQQRDLIIGTPVLNRSGAKEKRIMGMFTSTLPFRTTVESGELVSGFIGRVNKELMESYYHQRFPYNLLVQELELRKKGYDQLFQICVNYYNTKLVGEWEGSEVENEELYCGQQHYSLQVVIKEWTETGKLEIRFDYQTGDYTDEAVEKLFMRLTVLAKQVVNPKEEITIGELQLMSVQERSMLVHKWNATEECYPKDKPVHQLIAEQAVETPEKIAAVWENRSLTYAELVDFADRLAHRLAGEGIGKGNVVALLLNHSFETLIAIVAVLKTGAAYLPLDIAYPGQRIRYLLEDSQADMLLCNVDGLEDSGYSGKQMWLDMRVLERMQAALEPYTVAISPNDPAYVIYTSGSTGNPKGVVIKHQGLTNYTWWARKTYYLEEGDVTALYSSLAFDLTITSIFPPLINGNTVAIYPATEEEFILERIIGDNIATVLKLTPAHLALIKHRDNSQSSIRMLIVGGENLKSAVAADIHRSFAGRATIINEYGPTETVVGCIIHRFDPESDRQGFVPIGHPIANTQIYLLNEQLQPVPEEVIGEIYIAGDGVAAGYLRRPELTGKQFVENVFAGVGTMYKTDDLAMRRPDGSIEYVGRSDSQIKFNGYRIELGEVENYLMRIEGIREAVVIARTDAEGTTALAAYLVANRRDMSAFTVRKTLLDWVPAYMVPQYIVFLDVLPMTLNGKVDRKALPDPEAALQLTDQSAPNERQEILLKVMSAVLQSDHVSLQDNFYRLGGDSIKAIQVMVKLNEAGLSLQVKDILSFPVIGELLTVIEQRNSSKEIRIAAEGDVRPTPITEWFFSQALVNPHHYNQSVLLSVKRRASPEQISLALKDIAYHHDSLRLKLDKSTGLLRYFGEFPDYEINLEVVTLDDFREDELENVIYKRSLACKQSIHMSDGPLFKATLFQNGRGTDLLFLTAHHLIVDAVSWRILLDDLERMLQARLADQQIPPLGWTDSYQVWAEAVAAYSHGKAEGELFYWQTIIETVELPLKTDYESGVSTIGDTKTLYTELSSEDTARLLKNANRAYNTQPLDLLVTALALTCNAMNGKRQFTIEMEAHGREPIVDGIDVSRTVGWFTSIYPARLDLPDADIGEKLKTIKEQLHAIPNQGIGYGALTLARKLPPLAARTIRFNYLGEIDNQMQSTIFELADYVTGEEQAAENTFAVLLDLVLYIQNKQLKVSVTYSSKDFQPSTVEHFAHYYIEQLQRLVRHCSDKTDIDFTPSDFETTSLNKDELDSLFA</sequence>
<dbReference type="InterPro" id="IPR045851">
    <property type="entry name" value="AMP-bd_C_sf"/>
</dbReference>
<dbReference type="Gene3D" id="2.30.38.10">
    <property type="entry name" value="Luciferase, Domain 3"/>
    <property type="match status" value="1"/>
</dbReference>
<dbReference type="InterPro" id="IPR009081">
    <property type="entry name" value="PP-bd_ACP"/>
</dbReference>
<keyword evidence="8" id="KW-1185">Reference proteome</keyword>
<dbReference type="Gene3D" id="3.30.300.30">
    <property type="match status" value="1"/>
</dbReference>
<dbReference type="InterPro" id="IPR010071">
    <property type="entry name" value="AA_adenyl_dom"/>
</dbReference>
<dbReference type="PANTHER" id="PTHR45398">
    <property type="match status" value="1"/>
</dbReference>
<dbReference type="SUPFAM" id="SSF47336">
    <property type="entry name" value="ACP-like"/>
    <property type="match status" value="1"/>
</dbReference>
<dbReference type="InterPro" id="IPR001242">
    <property type="entry name" value="Condensation_dom"/>
</dbReference>
<dbReference type="Pfam" id="PF00501">
    <property type="entry name" value="AMP-binding"/>
    <property type="match status" value="1"/>
</dbReference>
<dbReference type="Gene3D" id="3.30.559.10">
    <property type="entry name" value="Chloramphenicol acetyltransferase-like domain"/>
    <property type="match status" value="2"/>
</dbReference>